<keyword evidence="7 8" id="KW-0472">Membrane</keyword>
<feature type="transmembrane region" description="Helical" evidence="8">
    <location>
        <begin position="252"/>
        <end position="281"/>
    </location>
</feature>
<dbReference type="SUPFAM" id="SSF81345">
    <property type="entry name" value="ABC transporter involved in vitamin B12 uptake, BtuC"/>
    <property type="match status" value="1"/>
</dbReference>
<feature type="transmembrane region" description="Helical" evidence="8">
    <location>
        <begin position="293"/>
        <end position="313"/>
    </location>
</feature>
<dbReference type="InterPro" id="IPR000522">
    <property type="entry name" value="ABC_transptr_permease_BtuC"/>
</dbReference>
<evidence type="ECO:0000256" key="8">
    <source>
        <dbReference type="SAM" id="Phobius"/>
    </source>
</evidence>
<dbReference type="EMBL" id="CP121252">
    <property type="protein sequence ID" value="WFP15225.1"/>
    <property type="molecule type" value="Genomic_DNA"/>
</dbReference>
<name>A0ABY8H2F0_9MICC</name>
<feature type="transmembrane region" description="Helical" evidence="8">
    <location>
        <begin position="211"/>
        <end position="232"/>
    </location>
</feature>
<organism evidence="9 10">
    <name type="scientific">Citricoccus muralis</name>
    <dbReference type="NCBI Taxonomy" id="169134"/>
    <lineage>
        <taxon>Bacteria</taxon>
        <taxon>Bacillati</taxon>
        <taxon>Actinomycetota</taxon>
        <taxon>Actinomycetes</taxon>
        <taxon>Micrococcales</taxon>
        <taxon>Micrococcaceae</taxon>
        <taxon>Citricoccus</taxon>
    </lineage>
</organism>
<dbReference type="Pfam" id="PF01032">
    <property type="entry name" value="FecCD"/>
    <property type="match status" value="1"/>
</dbReference>
<evidence type="ECO:0000256" key="5">
    <source>
        <dbReference type="ARBA" id="ARBA00022692"/>
    </source>
</evidence>
<feature type="transmembrane region" description="Helical" evidence="8">
    <location>
        <begin position="26"/>
        <end position="46"/>
    </location>
</feature>
<dbReference type="InterPro" id="IPR037294">
    <property type="entry name" value="ABC_BtuC-like"/>
</dbReference>
<gene>
    <name evidence="9" type="ORF">P8192_07190</name>
</gene>
<feature type="transmembrane region" description="Helical" evidence="8">
    <location>
        <begin position="110"/>
        <end position="129"/>
    </location>
</feature>
<evidence type="ECO:0000256" key="1">
    <source>
        <dbReference type="ARBA" id="ARBA00004651"/>
    </source>
</evidence>
<reference evidence="9 10" key="1">
    <citation type="submission" date="2023-04" db="EMBL/GenBank/DDBJ databases">
        <title>Funneling lignin-derived compounds into biodiesel using alkali-halophilic Citricoccus sp. P2.</title>
        <authorList>
            <person name="Luo C.-B."/>
        </authorList>
    </citation>
    <scope>NUCLEOTIDE SEQUENCE [LARGE SCALE GENOMIC DNA]</scope>
    <source>
        <strain evidence="9 10">P2</strain>
    </source>
</reference>
<feature type="transmembrane region" description="Helical" evidence="8">
    <location>
        <begin position="136"/>
        <end position="156"/>
    </location>
</feature>
<evidence type="ECO:0000256" key="4">
    <source>
        <dbReference type="ARBA" id="ARBA00022475"/>
    </source>
</evidence>
<evidence type="ECO:0000313" key="10">
    <source>
        <dbReference type="Proteomes" id="UP001219037"/>
    </source>
</evidence>
<feature type="transmembrane region" description="Helical" evidence="8">
    <location>
        <begin position="319"/>
        <end position="343"/>
    </location>
</feature>
<evidence type="ECO:0000256" key="6">
    <source>
        <dbReference type="ARBA" id="ARBA00022989"/>
    </source>
</evidence>
<dbReference type="PANTHER" id="PTHR30472:SF24">
    <property type="entry name" value="FERRIC ENTEROBACTIN TRANSPORT SYSTEM PERMEASE PROTEIN FEPG"/>
    <property type="match status" value="1"/>
</dbReference>
<comment type="subcellular location">
    <subcellularLocation>
        <location evidence="1">Cell membrane</location>
        <topology evidence="1">Multi-pass membrane protein</topology>
    </subcellularLocation>
</comment>
<dbReference type="Proteomes" id="UP001219037">
    <property type="component" value="Chromosome"/>
</dbReference>
<comment type="similarity">
    <text evidence="2">Belongs to the binding-protein-dependent transport system permease family. FecCD subfamily.</text>
</comment>
<keyword evidence="6 8" id="KW-1133">Transmembrane helix</keyword>
<accession>A0ABY8H2F0</accession>
<keyword evidence="10" id="KW-1185">Reference proteome</keyword>
<keyword evidence="4" id="KW-1003">Cell membrane</keyword>
<evidence type="ECO:0000313" key="9">
    <source>
        <dbReference type="EMBL" id="WFP15225.1"/>
    </source>
</evidence>
<dbReference type="RefSeq" id="WP_270105356.1">
    <property type="nucleotide sequence ID" value="NZ_CP121252.1"/>
</dbReference>
<dbReference type="PANTHER" id="PTHR30472">
    <property type="entry name" value="FERRIC ENTEROBACTIN TRANSPORT SYSTEM PERMEASE PROTEIN"/>
    <property type="match status" value="1"/>
</dbReference>
<evidence type="ECO:0000256" key="3">
    <source>
        <dbReference type="ARBA" id="ARBA00022448"/>
    </source>
</evidence>
<keyword evidence="5 8" id="KW-0812">Transmembrane</keyword>
<feature type="transmembrane region" description="Helical" evidence="8">
    <location>
        <begin position="77"/>
        <end position="98"/>
    </location>
</feature>
<feature type="transmembrane region" description="Helical" evidence="8">
    <location>
        <begin position="162"/>
        <end position="183"/>
    </location>
</feature>
<dbReference type="CDD" id="cd06550">
    <property type="entry name" value="TM_ABC_iron-siderophores_like"/>
    <property type="match status" value="1"/>
</dbReference>
<dbReference type="Gene3D" id="1.10.3470.10">
    <property type="entry name" value="ABC transporter involved in vitamin B12 uptake, BtuC"/>
    <property type="match status" value="1"/>
</dbReference>
<evidence type="ECO:0000256" key="2">
    <source>
        <dbReference type="ARBA" id="ARBA00007935"/>
    </source>
</evidence>
<sequence>MSIDFGYKAASLNNPLASGRYPVRSLVVSAVLFAAGAALALISVTLGDYPLTLHEVTATLMGHGASFHETIVMKWRLPVALSAVLFGALLGFGGAIFQSLTRNPLGSPDVIGFDAGSYTAVVIAVLVVGQRSYWTMASASIVGGLLTAFVVYLLAYRKGIQGFRLIIVGIGVAAVLGSLNSYLITRANVEDAMVVGFWGAGSLNRVHWESLVPTALIALVVVLGIALVSPSLQRLELGDDAATTLGTRPNVARLVLLVLGVATTAIVTAAAGPIGFIALVAPQLARRLTRVPGAGLLPAAAMGAALLGFAHIVSLLLSMYVASVPVGLVTVSVGGIYLIWLLVRESRRQFGPAV</sequence>
<keyword evidence="3" id="KW-0813">Transport</keyword>
<evidence type="ECO:0000256" key="7">
    <source>
        <dbReference type="ARBA" id="ARBA00023136"/>
    </source>
</evidence>
<protein>
    <submittedName>
        <fullName evidence="9">Iron chelate uptake ABC transporter family permease subunit</fullName>
    </submittedName>
</protein>
<proteinExistence type="inferred from homology"/>